<keyword evidence="3" id="KW-1185">Reference proteome</keyword>
<feature type="compositionally biased region" description="Basic and acidic residues" evidence="1">
    <location>
        <begin position="671"/>
        <end position="690"/>
    </location>
</feature>
<feature type="compositionally biased region" description="Polar residues" evidence="1">
    <location>
        <begin position="321"/>
        <end position="331"/>
    </location>
</feature>
<evidence type="ECO:0000313" key="3">
    <source>
        <dbReference type="Proteomes" id="UP001521785"/>
    </source>
</evidence>
<sequence>MSTPNMSHQSQVPGVGASIELAPTEMGGQIVTLHFPQEGGTMYLPNGQAITFAPHGSQVVPPNQQVALVDEDVTRASGVHESDHSTASESFDSVMTDVEGNVPAAGGDPSEAGSDASESEDDRSAIATVKDPGSPSLTEQEAIFGEAFMSDDEWEEYYMSKAYRHDNADGPEGNDRNPTSDDEAIITQDKNPVIDLTQYPSSEDSEMEGADDASDSSEDPVVVPGRKRATQHNTPTSVVEVHHPTSVQSVSSNEASESEDFSNADEDSDDDRSKYTPDEGPDGDGDTHAPKRRARVVNYAEDSPDDGEMEGVEDDSEDDNTSVSSDSSEQTVVPDKHAPKRRARVVNYAEDSSDDEEMEDVDDDSEDDSTSVSSESSEQTVVPNKHAQGGAASDYDTDEDPVVPHGRSIRTQINTSKPVPDVDIASGSGSDGSAVVPDADALTGSDSNAVILAPADGVTTAESSFITLNMDTDMEDDFDRHVEESYFDQLAGKSPRSPSEWTSIQWTSQTAINGRFAGADQGPGSPFANFDPSIPRGPTHVLESPSADLNSGERNKVQEIAGEVGFKRHWGHRMPNLPARDRLPILTDEPATFGITKGELKKQALRRMDRYDPQTMEQFREIQHVVEAKECSAKSNMGHDGSNETSVEGWYEHEDPALESNRGSELQGADGLDRPEDGEEHRSAGVDEYL</sequence>
<feature type="compositionally biased region" description="Basic and acidic residues" evidence="1">
    <location>
        <begin position="164"/>
        <end position="179"/>
    </location>
</feature>
<dbReference type="EMBL" id="JAKJXO020000007">
    <property type="protein sequence ID" value="KAL1602461.1"/>
    <property type="molecule type" value="Genomic_DNA"/>
</dbReference>
<feature type="compositionally biased region" description="Basic and acidic residues" evidence="1">
    <location>
        <begin position="72"/>
        <end position="86"/>
    </location>
</feature>
<organism evidence="2 3">
    <name type="scientific">Paraconiothyrium brasiliense</name>
    <dbReference type="NCBI Taxonomy" id="300254"/>
    <lineage>
        <taxon>Eukaryota</taxon>
        <taxon>Fungi</taxon>
        <taxon>Dikarya</taxon>
        <taxon>Ascomycota</taxon>
        <taxon>Pezizomycotina</taxon>
        <taxon>Dothideomycetes</taxon>
        <taxon>Pleosporomycetidae</taxon>
        <taxon>Pleosporales</taxon>
        <taxon>Massarineae</taxon>
        <taxon>Didymosphaeriaceae</taxon>
        <taxon>Paraconiothyrium</taxon>
    </lineage>
</organism>
<feature type="region of interest" description="Disordered" evidence="1">
    <location>
        <begin position="164"/>
        <end position="440"/>
    </location>
</feature>
<name>A0ABR3RDH3_9PLEO</name>
<feature type="compositionally biased region" description="Acidic residues" evidence="1">
    <location>
        <begin position="302"/>
        <end position="320"/>
    </location>
</feature>
<accession>A0ABR3RDH3</accession>
<comment type="caution">
    <text evidence="2">The sequence shown here is derived from an EMBL/GenBank/DDBJ whole genome shotgun (WGS) entry which is preliminary data.</text>
</comment>
<feature type="region of interest" description="Disordered" evidence="1">
    <location>
        <begin position="630"/>
        <end position="690"/>
    </location>
</feature>
<feature type="compositionally biased region" description="Acidic residues" evidence="1">
    <location>
        <begin position="351"/>
        <end position="369"/>
    </location>
</feature>
<dbReference type="Proteomes" id="UP001521785">
    <property type="component" value="Unassembled WGS sequence"/>
</dbReference>
<feature type="compositionally biased region" description="Acidic residues" evidence="1">
    <location>
        <begin position="256"/>
        <end position="270"/>
    </location>
</feature>
<proteinExistence type="predicted"/>
<protein>
    <submittedName>
        <fullName evidence="2">Uncharacterized protein</fullName>
    </submittedName>
</protein>
<evidence type="ECO:0000313" key="2">
    <source>
        <dbReference type="EMBL" id="KAL1602461.1"/>
    </source>
</evidence>
<feature type="region of interest" description="Disordered" evidence="1">
    <location>
        <begin position="72"/>
        <end position="140"/>
    </location>
</feature>
<evidence type="ECO:0000256" key="1">
    <source>
        <dbReference type="SAM" id="MobiDB-lite"/>
    </source>
</evidence>
<feature type="compositionally biased region" description="Low complexity" evidence="1">
    <location>
        <begin position="421"/>
        <end position="436"/>
    </location>
</feature>
<feature type="compositionally biased region" description="Acidic residues" evidence="1">
    <location>
        <begin position="203"/>
        <end position="218"/>
    </location>
</feature>
<reference evidence="2 3" key="1">
    <citation type="submission" date="2024-02" db="EMBL/GenBank/DDBJ databases">
        <title>De novo assembly and annotation of 12 fungi associated with fruit tree decline syndrome in Ontario, Canada.</title>
        <authorList>
            <person name="Sulman M."/>
            <person name="Ellouze W."/>
            <person name="Ilyukhin E."/>
        </authorList>
    </citation>
    <scope>NUCLEOTIDE SEQUENCE [LARGE SCALE GENOMIC DNA]</scope>
    <source>
        <strain evidence="2 3">M42-189</strain>
    </source>
</reference>
<gene>
    <name evidence="2" type="ORF">SLS60_005877</name>
</gene>